<dbReference type="InterPro" id="IPR020843">
    <property type="entry name" value="ER"/>
</dbReference>
<organism evidence="9 10">
    <name type="scientific">Geosmithia morbida</name>
    <dbReference type="NCBI Taxonomy" id="1094350"/>
    <lineage>
        <taxon>Eukaryota</taxon>
        <taxon>Fungi</taxon>
        <taxon>Dikarya</taxon>
        <taxon>Ascomycota</taxon>
        <taxon>Pezizomycotina</taxon>
        <taxon>Sordariomycetes</taxon>
        <taxon>Hypocreomycetidae</taxon>
        <taxon>Hypocreales</taxon>
        <taxon>Bionectriaceae</taxon>
        <taxon>Geosmithia</taxon>
    </lineage>
</organism>
<keyword evidence="10" id="KW-1185">Reference proteome</keyword>
<dbReference type="PANTHER" id="PTHR42940">
    <property type="entry name" value="ALCOHOL DEHYDROGENASE 1-RELATED"/>
    <property type="match status" value="1"/>
</dbReference>
<dbReference type="GO" id="GO:0004022">
    <property type="term" value="F:alcohol dehydrogenase (NAD+) activity"/>
    <property type="evidence" value="ECO:0007669"/>
    <property type="project" value="TreeGrafter"/>
</dbReference>
<evidence type="ECO:0000256" key="1">
    <source>
        <dbReference type="ARBA" id="ARBA00001947"/>
    </source>
</evidence>
<dbReference type="InterPro" id="IPR011032">
    <property type="entry name" value="GroES-like_sf"/>
</dbReference>
<dbReference type="RefSeq" id="XP_035318681.1">
    <property type="nucleotide sequence ID" value="XM_035465416.1"/>
</dbReference>
<proteinExistence type="inferred from homology"/>
<evidence type="ECO:0000259" key="8">
    <source>
        <dbReference type="SMART" id="SM00829"/>
    </source>
</evidence>
<evidence type="ECO:0000256" key="4">
    <source>
        <dbReference type="ARBA" id="ARBA00022833"/>
    </source>
</evidence>
<dbReference type="InterPro" id="IPR013149">
    <property type="entry name" value="ADH-like_C"/>
</dbReference>
<evidence type="ECO:0000256" key="3">
    <source>
        <dbReference type="ARBA" id="ARBA00022723"/>
    </source>
</evidence>
<dbReference type="InterPro" id="IPR013154">
    <property type="entry name" value="ADH-like_N"/>
</dbReference>
<evidence type="ECO:0000256" key="5">
    <source>
        <dbReference type="ARBA" id="ARBA00023002"/>
    </source>
</evidence>
<dbReference type="Pfam" id="PF08240">
    <property type="entry name" value="ADH_N"/>
    <property type="match status" value="1"/>
</dbReference>
<dbReference type="AlphaFoldDB" id="A0A9P4YS71"/>
<gene>
    <name evidence="9" type="ORF">GMORB2_3440</name>
</gene>
<comment type="cofactor">
    <cofactor evidence="1 7">
        <name>Zn(2+)</name>
        <dbReference type="ChEBI" id="CHEBI:29105"/>
    </cofactor>
</comment>
<dbReference type="SUPFAM" id="SSF51735">
    <property type="entry name" value="NAD(P)-binding Rossmann-fold domains"/>
    <property type="match status" value="1"/>
</dbReference>
<dbReference type="Proteomes" id="UP000749293">
    <property type="component" value="Unassembled WGS sequence"/>
</dbReference>
<comment type="caution">
    <text evidence="9">The sequence shown here is derived from an EMBL/GenBank/DDBJ whole genome shotgun (WGS) entry which is preliminary data.</text>
</comment>
<dbReference type="SMART" id="SM00829">
    <property type="entry name" value="PKS_ER"/>
    <property type="match status" value="1"/>
</dbReference>
<comment type="similarity">
    <text evidence="2 7">Belongs to the zinc-containing alcohol dehydrogenase family.</text>
</comment>
<sequence>MASIPKKHQAMIYDKPGSVSTKMVEVDTPNPGPGEVLIKISHSGVCHSDLSVMLNAWPVLPPLPTDAQVGGHEGVGIIVKFGPSCDKSHLELGARVGIKWVASACLNCDPCMAGADAQCKNLQISGYSCPGTFQEYVLAPLHYVTPIPDGLDSAMAAPMLCGGLTVYSALRKSRAQPGDWVAVSGAGGGLGHLALQVGKAMGFRMLGLDMAFKEKLIIECGAEKFVDIKDEDVPKTVLSHTNGQGVASVIVCNASNDAYASAMDLLKFNGTLVCVGIPDGTPIPVAKAFPVIMVFRQFNIVGSAVGNRREAVEILDMASRGLVKTHYTVRPMEELGKTFEEMTAGKIRGRVVLEI</sequence>
<keyword evidence="4 7" id="KW-0862">Zinc</keyword>
<protein>
    <submittedName>
        <fullName evidence="9">Alcohol dehydrogenase, propanol-preferring</fullName>
    </submittedName>
</protein>
<reference evidence="9" key="1">
    <citation type="submission" date="2020-03" db="EMBL/GenBank/DDBJ databases">
        <title>Site-based positive gene gene selection in Geosmithia morbida across the United States reveals a broad range of putative effectors and factors for local host and environmental adapation.</title>
        <authorList>
            <person name="Onufrak A."/>
            <person name="Murdoch R.W."/>
            <person name="Gazis R."/>
            <person name="Huff M."/>
            <person name="Staton M."/>
            <person name="Klingeman W."/>
            <person name="Hadziabdic D."/>
        </authorList>
    </citation>
    <scope>NUCLEOTIDE SEQUENCE</scope>
    <source>
        <strain evidence="9">1262</strain>
    </source>
</reference>
<dbReference type="CDD" id="cd08297">
    <property type="entry name" value="CAD3"/>
    <property type="match status" value="1"/>
</dbReference>
<dbReference type="OrthoDB" id="1879366at2759"/>
<name>A0A9P4YS71_9HYPO</name>
<dbReference type="GO" id="GO:0008270">
    <property type="term" value="F:zinc ion binding"/>
    <property type="evidence" value="ECO:0007669"/>
    <property type="project" value="InterPro"/>
</dbReference>
<dbReference type="PANTHER" id="PTHR42940:SF5">
    <property type="entry name" value="ALCOHOL DEHYDROGENASE 2"/>
    <property type="match status" value="1"/>
</dbReference>
<keyword evidence="5" id="KW-0560">Oxidoreductase</keyword>
<dbReference type="InterPro" id="IPR036291">
    <property type="entry name" value="NAD(P)-bd_dom_sf"/>
</dbReference>
<dbReference type="EMBL" id="JAANYQ010000019">
    <property type="protein sequence ID" value="KAF4120029.1"/>
    <property type="molecule type" value="Genomic_DNA"/>
</dbReference>
<feature type="domain" description="Enoyl reductase (ER)" evidence="8">
    <location>
        <begin position="17"/>
        <end position="353"/>
    </location>
</feature>
<evidence type="ECO:0000313" key="10">
    <source>
        <dbReference type="Proteomes" id="UP000749293"/>
    </source>
</evidence>
<evidence type="ECO:0000256" key="2">
    <source>
        <dbReference type="ARBA" id="ARBA00008072"/>
    </source>
</evidence>
<evidence type="ECO:0000256" key="7">
    <source>
        <dbReference type="RuleBase" id="RU361277"/>
    </source>
</evidence>
<dbReference type="Gene3D" id="3.40.50.720">
    <property type="entry name" value="NAD(P)-binding Rossmann-like Domain"/>
    <property type="match status" value="1"/>
</dbReference>
<dbReference type="PROSITE" id="PS00059">
    <property type="entry name" value="ADH_ZINC"/>
    <property type="match status" value="1"/>
</dbReference>
<evidence type="ECO:0000313" key="9">
    <source>
        <dbReference type="EMBL" id="KAF4120029.1"/>
    </source>
</evidence>
<keyword evidence="3 7" id="KW-0479">Metal-binding</keyword>
<dbReference type="FunFam" id="3.40.50.720:FF:000039">
    <property type="entry name" value="Alcohol dehydrogenase AdhP"/>
    <property type="match status" value="1"/>
</dbReference>
<dbReference type="GO" id="GO:0005737">
    <property type="term" value="C:cytoplasm"/>
    <property type="evidence" value="ECO:0007669"/>
    <property type="project" value="TreeGrafter"/>
</dbReference>
<dbReference type="InterPro" id="IPR002328">
    <property type="entry name" value="ADH_Zn_CS"/>
</dbReference>
<dbReference type="GeneID" id="55969668"/>
<dbReference type="Pfam" id="PF00107">
    <property type="entry name" value="ADH_zinc_N"/>
    <property type="match status" value="1"/>
</dbReference>
<accession>A0A9P4YS71</accession>
<keyword evidence="6" id="KW-0520">NAD</keyword>
<evidence type="ECO:0000256" key="6">
    <source>
        <dbReference type="ARBA" id="ARBA00023027"/>
    </source>
</evidence>
<dbReference type="SUPFAM" id="SSF50129">
    <property type="entry name" value="GroES-like"/>
    <property type="match status" value="1"/>
</dbReference>
<dbReference type="Gene3D" id="3.90.180.10">
    <property type="entry name" value="Medium-chain alcohol dehydrogenases, catalytic domain"/>
    <property type="match status" value="1"/>
</dbReference>